<feature type="active site" description="Nucleophile" evidence="4">
    <location>
        <position position="178"/>
    </location>
</feature>
<evidence type="ECO:0000256" key="2">
    <source>
        <dbReference type="ARBA" id="ARBA00022797"/>
    </source>
</evidence>
<dbReference type="PANTHER" id="PTHR21661:SF35">
    <property type="entry name" value="EPOXIDE HYDROLASE"/>
    <property type="match status" value="1"/>
</dbReference>
<name>A0A7K1SCT1_9BACT</name>
<evidence type="ECO:0000313" key="6">
    <source>
        <dbReference type="EMBL" id="MVM31624.1"/>
    </source>
</evidence>
<keyword evidence="3 6" id="KW-0378">Hydrolase</keyword>
<protein>
    <submittedName>
        <fullName evidence="6">Alpha/beta fold hydrolase</fullName>
    </submittedName>
</protein>
<evidence type="ECO:0000256" key="1">
    <source>
        <dbReference type="ARBA" id="ARBA00010088"/>
    </source>
</evidence>
<feature type="active site" description="Proton donor" evidence="4">
    <location>
        <position position="306"/>
    </location>
</feature>
<accession>A0A7K1SCT1</accession>
<gene>
    <name evidence="6" type="ORF">GO755_16370</name>
</gene>
<dbReference type="PRINTS" id="PR00412">
    <property type="entry name" value="EPOXHYDRLASE"/>
</dbReference>
<feature type="active site" description="Proton acceptor" evidence="4">
    <location>
        <position position="359"/>
    </location>
</feature>
<reference evidence="6 7" key="1">
    <citation type="submission" date="2019-12" db="EMBL/GenBank/DDBJ databases">
        <title>Spirosoma sp. HMF4905 genome sequencing and assembly.</title>
        <authorList>
            <person name="Kang H."/>
            <person name="Cha I."/>
            <person name="Kim H."/>
            <person name="Joh K."/>
        </authorList>
    </citation>
    <scope>NUCLEOTIDE SEQUENCE [LARGE SCALE GENOMIC DNA]</scope>
    <source>
        <strain evidence="6 7">HMF4905</strain>
    </source>
</reference>
<evidence type="ECO:0000313" key="7">
    <source>
        <dbReference type="Proteomes" id="UP000436006"/>
    </source>
</evidence>
<keyword evidence="2" id="KW-0058">Aromatic hydrocarbons catabolism</keyword>
<dbReference type="InterPro" id="IPR016292">
    <property type="entry name" value="Epoxide_hydrolase"/>
</dbReference>
<dbReference type="Gene3D" id="3.40.50.1820">
    <property type="entry name" value="alpha/beta hydrolase"/>
    <property type="match status" value="1"/>
</dbReference>
<dbReference type="EMBL" id="WPIN01000005">
    <property type="protein sequence ID" value="MVM31624.1"/>
    <property type="molecule type" value="Genomic_DNA"/>
</dbReference>
<dbReference type="InterPro" id="IPR010497">
    <property type="entry name" value="Epoxide_hydro_N"/>
</dbReference>
<dbReference type="AlphaFoldDB" id="A0A7K1SCT1"/>
<comment type="similarity">
    <text evidence="1">Belongs to the peptidase S33 family.</text>
</comment>
<evidence type="ECO:0000259" key="5">
    <source>
        <dbReference type="Pfam" id="PF06441"/>
    </source>
</evidence>
<keyword evidence="7" id="KW-1185">Reference proteome</keyword>
<sequence length="384" mass="44351">MELHPFTIDIPQKALDDLHKRIMQTRWPDEIDGADWDYGTNLDYLKELADYWQNQFDWRKQEAMLNRFHQFNTTVDGFRIHFIHERGKGQKPLPIILTHGWPDSFFRMYKLIPLLTDPANYGGNLDDAFDVVVPSIPGYGFSDRPHEKGMNSQRIASLFTHLMTETLTYPKFGAHGGDWGSSITEMLAFDHPESMIGIHLTDVPYHHLFTIKSDDLKPEEQAYLKAGQGWQMSEGAYAMIQSTKPQTLAYGLNDSPIGLLAWILEKFRTWSDSDGNVEQKFTKDELLTNVTIYWVTQTINSANRLYYESQHTPSKTTTERTEVPTGVALFPKDLIPAPRAFVDRFYNVQHWTEMPRGGHFAALEEPELLAEDIRAFFRPLRDFA</sequence>
<dbReference type="PANTHER" id="PTHR21661">
    <property type="entry name" value="EPOXIDE HYDROLASE 1-RELATED"/>
    <property type="match status" value="1"/>
</dbReference>
<dbReference type="InterPro" id="IPR000639">
    <property type="entry name" value="Epox_hydrolase-like"/>
</dbReference>
<organism evidence="6 7">
    <name type="scientific">Spirosoma arboris</name>
    <dbReference type="NCBI Taxonomy" id="2682092"/>
    <lineage>
        <taxon>Bacteria</taxon>
        <taxon>Pseudomonadati</taxon>
        <taxon>Bacteroidota</taxon>
        <taxon>Cytophagia</taxon>
        <taxon>Cytophagales</taxon>
        <taxon>Cytophagaceae</taxon>
        <taxon>Spirosoma</taxon>
    </lineage>
</organism>
<proteinExistence type="inferred from homology"/>
<dbReference type="InterPro" id="IPR029058">
    <property type="entry name" value="AB_hydrolase_fold"/>
</dbReference>
<evidence type="ECO:0000256" key="4">
    <source>
        <dbReference type="PIRSR" id="PIRSR001112-1"/>
    </source>
</evidence>
<comment type="caution">
    <text evidence="6">The sequence shown here is derived from an EMBL/GenBank/DDBJ whole genome shotgun (WGS) entry which is preliminary data.</text>
</comment>
<dbReference type="GO" id="GO:0004301">
    <property type="term" value="F:epoxide hydrolase activity"/>
    <property type="evidence" value="ECO:0007669"/>
    <property type="project" value="TreeGrafter"/>
</dbReference>
<dbReference type="GO" id="GO:0097176">
    <property type="term" value="P:epoxide metabolic process"/>
    <property type="evidence" value="ECO:0007669"/>
    <property type="project" value="TreeGrafter"/>
</dbReference>
<dbReference type="RefSeq" id="WP_157586241.1">
    <property type="nucleotide sequence ID" value="NZ_WPIN01000005.1"/>
</dbReference>
<feature type="domain" description="Epoxide hydrolase N-terminal" evidence="5">
    <location>
        <begin position="4"/>
        <end position="107"/>
    </location>
</feature>
<dbReference type="PIRSF" id="PIRSF001112">
    <property type="entry name" value="Epoxide_hydrolase"/>
    <property type="match status" value="1"/>
</dbReference>
<dbReference type="SUPFAM" id="SSF53474">
    <property type="entry name" value="alpha/beta-Hydrolases"/>
    <property type="match status" value="1"/>
</dbReference>
<evidence type="ECO:0000256" key="3">
    <source>
        <dbReference type="ARBA" id="ARBA00022801"/>
    </source>
</evidence>
<dbReference type="Pfam" id="PF06441">
    <property type="entry name" value="EHN"/>
    <property type="match status" value="1"/>
</dbReference>
<dbReference type="Proteomes" id="UP000436006">
    <property type="component" value="Unassembled WGS sequence"/>
</dbReference>